<dbReference type="Proteomes" id="UP000053259">
    <property type="component" value="Unassembled WGS sequence"/>
</dbReference>
<gene>
    <name evidence="1" type="ORF">PV09_04201</name>
</gene>
<organism evidence="1 2">
    <name type="scientific">Verruconis gallopava</name>
    <dbReference type="NCBI Taxonomy" id="253628"/>
    <lineage>
        <taxon>Eukaryota</taxon>
        <taxon>Fungi</taxon>
        <taxon>Dikarya</taxon>
        <taxon>Ascomycota</taxon>
        <taxon>Pezizomycotina</taxon>
        <taxon>Dothideomycetes</taxon>
        <taxon>Pleosporomycetidae</taxon>
        <taxon>Venturiales</taxon>
        <taxon>Sympoventuriaceae</taxon>
        <taxon>Verruconis</taxon>
    </lineage>
</organism>
<dbReference type="EMBL" id="KN847539">
    <property type="protein sequence ID" value="KIW05045.1"/>
    <property type="molecule type" value="Genomic_DNA"/>
</dbReference>
<evidence type="ECO:0000313" key="2">
    <source>
        <dbReference type="Proteomes" id="UP000053259"/>
    </source>
</evidence>
<keyword evidence="2" id="KW-1185">Reference proteome</keyword>
<sequence>MDDVGPAQTVTKEPFSSSCIKVLQKSPNEKSSIHSPLNLLSESTPNMSPALDPSEKGLQVGIQSLEKQNFDSEMVGLQSSLNHPLTSMDFRPQDYQGPWEMSCPTPTPICFSTHFSGSTPAFVEAAMADASRNMCSTHDIESQPDGQVHMITLYTTHSVHELFHILNDHNKDLRAQNFLHLLTGAKLPLSHGFWVTIKGEKIKDALNDWMVKIIFEVAEFEDGGSITILNI</sequence>
<dbReference type="RefSeq" id="XP_016214914.1">
    <property type="nucleotide sequence ID" value="XM_016357510.1"/>
</dbReference>
<dbReference type="HOGENOM" id="CLU_1200623_0_0_1"/>
<accession>A0A0D2AF20</accession>
<name>A0A0D2AF20_9PEZI</name>
<dbReference type="GeneID" id="27312174"/>
<dbReference type="InParanoid" id="A0A0D2AF20"/>
<reference evidence="1 2" key="1">
    <citation type="submission" date="2015-01" db="EMBL/GenBank/DDBJ databases">
        <title>The Genome Sequence of Ochroconis gallopava CBS43764.</title>
        <authorList>
            <consortium name="The Broad Institute Genomics Platform"/>
            <person name="Cuomo C."/>
            <person name="de Hoog S."/>
            <person name="Gorbushina A."/>
            <person name="Stielow B."/>
            <person name="Teixiera M."/>
            <person name="Abouelleil A."/>
            <person name="Chapman S.B."/>
            <person name="Priest M."/>
            <person name="Young S.K."/>
            <person name="Wortman J."/>
            <person name="Nusbaum C."/>
            <person name="Birren B."/>
        </authorList>
    </citation>
    <scope>NUCLEOTIDE SEQUENCE [LARGE SCALE GENOMIC DNA]</scope>
    <source>
        <strain evidence="1 2">CBS 43764</strain>
    </source>
</reference>
<proteinExistence type="predicted"/>
<dbReference type="AlphaFoldDB" id="A0A0D2AF20"/>
<evidence type="ECO:0000313" key="1">
    <source>
        <dbReference type="EMBL" id="KIW05045.1"/>
    </source>
</evidence>
<protein>
    <submittedName>
        <fullName evidence="1">Uncharacterized protein</fullName>
    </submittedName>
</protein>
<dbReference type="VEuPathDB" id="FungiDB:PV09_04201"/>